<name>A0A1H1AU44_9BACI</name>
<dbReference type="PROSITE" id="PS00409">
    <property type="entry name" value="PROKAR_NTER_METHYL"/>
    <property type="match status" value="1"/>
</dbReference>
<dbReference type="GO" id="GO:0009986">
    <property type="term" value="C:cell surface"/>
    <property type="evidence" value="ECO:0007669"/>
    <property type="project" value="UniProtKB-SubCell"/>
</dbReference>
<dbReference type="InterPro" id="IPR012902">
    <property type="entry name" value="N_methyl_site"/>
</dbReference>
<dbReference type="Pfam" id="PF07963">
    <property type="entry name" value="N_methyl"/>
    <property type="match status" value="1"/>
</dbReference>
<evidence type="ECO:0000256" key="2">
    <source>
        <dbReference type="ARBA" id="ARBA00023287"/>
    </source>
</evidence>
<dbReference type="STRING" id="553311.SAMN05216231_1457"/>
<dbReference type="NCBIfam" id="TIGR02532">
    <property type="entry name" value="IV_pilin_GFxxxE"/>
    <property type="match status" value="1"/>
</dbReference>
<reference evidence="3 4" key="1">
    <citation type="submission" date="2016-10" db="EMBL/GenBank/DDBJ databases">
        <authorList>
            <person name="de Groot N.N."/>
        </authorList>
    </citation>
    <scope>NUCLEOTIDE SEQUENCE [LARGE SCALE GENOMIC DNA]</scope>
    <source>
        <strain evidence="3 4">CGMCC 1.10449</strain>
    </source>
</reference>
<dbReference type="GO" id="GO:0030420">
    <property type="term" value="P:establishment of competence for transformation"/>
    <property type="evidence" value="ECO:0007669"/>
    <property type="project" value="UniProtKB-KW"/>
</dbReference>
<evidence type="ECO:0000256" key="1">
    <source>
        <dbReference type="ARBA" id="ARBA00004241"/>
    </source>
</evidence>
<sequence>MKLRQFSTQKGMTLVELLASISLFAVLIALSSTVIIQMINSEDNTSRQISLNQETNVLVSELRNEYTEKSDEVEDAEKFNICYQKIDGLDVKQVITFLDDKQQTKQVNNDCIIGITKQEVLPIEITTANEADQTLTIKTSWRNNDEYVIELKNEEDEKYEFTEDGKFANCDYNQNTRFKNADDYKKVMFIDDCKVNGSAWIAGDIEVKNKTKLVVEKNLYISDNVRIVGKGGNDKAGHLCVKGEIHFPDGKSESDYDIDFKCN</sequence>
<proteinExistence type="predicted"/>
<comment type="subcellular location">
    <subcellularLocation>
        <location evidence="1">Cell surface</location>
    </subcellularLocation>
</comment>
<dbReference type="EMBL" id="FNKD01000002">
    <property type="protein sequence ID" value="SDQ43235.1"/>
    <property type="molecule type" value="Genomic_DNA"/>
</dbReference>
<evidence type="ECO:0000313" key="4">
    <source>
        <dbReference type="Proteomes" id="UP000199444"/>
    </source>
</evidence>
<dbReference type="AlphaFoldDB" id="A0A1H1AU44"/>
<organism evidence="3 4">
    <name type="scientific">Virgibacillus salinus</name>
    <dbReference type="NCBI Taxonomy" id="553311"/>
    <lineage>
        <taxon>Bacteria</taxon>
        <taxon>Bacillati</taxon>
        <taxon>Bacillota</taxon>
        <taxon>Bacilli</taxon>
        <taxon>Bacillales</taxon>
        <taxon>Bacillaceae</taxon>
        <taxon>Virgibacillus</taxon>
    </lineage>
</organism>
<protein>
    <submittedName>
        <fullName evidence="3">Prepilin-type N-terminal cleavage/methylation domain-containing protein</fullName>
    </submittedName>
</protein>
<evidence type="ECO:0000313" key="3">
    <source>
        <dbReference type="EMBL" id="SDQ43235.1"/>
    </source>
</evidence>
<gene>
    <name evidence="3" type="ORF">SAMN05216231_1457</name>
</gene>
<dbReference type="RefSeq" id="WP_092492319.1">
    <property type="nucleotide sequence ID" value="NZ_FNKD01000002.1"/>
</dbReference>
<dbReference type="Proteomes" id="UP000199444">
    <property type="component" value="Unassembled WGS sequence"/>
</dbReference>
<keyword evidence="2" id="KW-0178">Competence</keyword>
<accession>A0A1H1AU44</accession>
<keyword evidence="4" id="KW-1185">Reference proteome</keyword>